<organism evidence="2 3">
    <name type="scientific">Cinchona calisaya</name>
    <dbReference type="NCBI Taxonomy" id="153742"/>
    <lineage>
        <taxon>Eukaryota</taxon>
        <taxon>Viridiplantae</taxon>
        <taxon>Streptophyta</taxon>
        <taxon>Embryophyta</taxon>
        <taxon>Tracheophyta</taxon>
        <taxon>Spermatophyta</taxon>
        <taxon>Magnoliopsida</taxon>
        <taxon>eudicotyledons</taxon>
        <taxon>Gunneridae</taxon>
        <taxon>Pentapetalae</taxon>
        <taxon>asterids</taxon>
        <taxon>lamiids</taxon>
        <taxon>Gentianales</taxon>
        <taxon>Rubiaceae</taxon>
        <taxon>Cinchonoideae</taxon>
        <taxon>Cinchoneae</taxon>
        <taxon>Cinchona</taxon>
    </lineage>
</organism>
<feature type="region of interest" description="Disordered" evidence="1">
    <location>
        <begin position="198"/>
        <end position="219"/>
    </location>
</feature>
<dbReference type="PANTHER" id="PTHR34371:SF6">
    <property type="entry name" value="MEMBRANE-ASSOCIATED KINASE REGULATOR 6"/>
    <property type="match status" value="1"/>
</dbReference>
<evidence type="ECO:0000313" key="3">
    <source>
        <dbReference type="Proteomes" id="UP001630127"/>
    </source>
</evidence>
<dbReference type="Proteomes" id="UP001630127">
    <property type="component" value="Unassembled WGS sequence"/>
</dbReference>
<feature type="compositionally biased region" description="Basic and acidic residues" evidence="1">
    <location>
        <begin position="1"/>
        <end position="11"/>
    </location>
</feature>
<dbReference type="PANTHER" id="PTHR34371">
    <property type="entry name" value="OS01G0551000 PROTEIN"/>
    <property type="match status" value="1"/>
</dbReference>
<proteinExistence type="predicted"/>
<name>A0ABD2ZVP7_9GENT</name>
<gene>
    <name evidence="2" type="ORF">ACH5RR_019807</name>
</gene>
<evidence type="ECO:0000256" key="1">
    <source>
        <dbReference type="SAM" id="MobiDB-lite"/>
    </source>
</evidence>
<evidence type="ECO:0000313" key="2">
    <source>
        <dbReference type="EMBL" id="KAL3521658.1"/>
    </source>
</evidence>
<feature type="region of interest" description="Disordered" evidence="1">
    <location>
        <begin position="1"/>
        <end position="25"/>
    </location>
</feature>
<dbReference type="AlphaFoldDB" id="A0ABD2ZVP7"/>
<sequence length="257" mass="28624">MGFDFEAEKEASAATPPKLSLYKLPSKQKEPQVMFTPPISTTTASIPFEWEEAPGKPRAHFTKNKNISNSSVARCLDLPPRLQLNNNTTDSSPTTVLEGPYNDHGGGRSFSQYSTNSTTFSSLSKEGSFRSLEEQIFREVKCQHQHHGGINIKEKYSRSFKFFSWRWGSSYKENSSSSCSTGRFSSGTFDDFTSSSGTSFAPSKSHRISGSAAKPPSFKRRSSFLSFSKASSNLFAGIYGSFKQVVPRRRRQEQKKA</sequence>
<comment type="caution">
    <text evidence="2">The sequence shown here is derived from an EMBL/GenBank/DDBJ whole genome shotgun (WGS) entry which is preliminary data.</text>
</comment>
<accession>A0ABD2ZVP7</accession>
<reference evidence="2 3" key="1">
    <citation type="submission" date="2024-11" db="EMBL/GenBank/DDBJ databases">
        <title>A near-complete genome assembly of Cinchona calisaya.</title>
        <authorList>
            <person name="Lian D.C."/>
            <person name="Zhao X.W."/>
            <person name="Wei L."/>
        </authorList>
    </citation>
    <scope>NUCLEOTIDE SEQUENCE [LARGE SCALE GENOMIC DNA]</scope>
    <source>
        <tissue evidence="2">Nenye</tissue>
    </source>
</reference>
<keyword evidence="3" id="KW-1185">Reference proteome</keyword>
<protein>
    <submittedName>
        <fullName evidence="2">Uncharacterized protein</fullName>
    </submittedName>
</protein>
<dbReference type="EMBL" id="JBJUIK010000008">
    <property type="protein sequence ID" value="KAL3521658.1"/>
    <property type="molecule type" value="Genomic_DNA"/>
</dbReference>